<keyword evidence="7" id="KW-0472">Membrane</keyword>
<dbReference type="InterPro" id="IPR002048">
    <property type="entry name" value="EF_hand_dom"/>
</dbReference>
<feature type="domain" description="EF-hand" evidence="9">
    <location>
        <begin position="119"/>
        <end position="154"/>
    </location>
</feature>
<keyword evidence="4" id="KW-0479">Metal-binding</keyword>
<dbReference type="GO" id="GO:0005737">
    <property type="term" value="C:cytoplasm"/>
    <property type="evidence" value="ECO:0007669"/>
    <property type="project" value="UniProtKB-SubCell"/>
</dbReference>
<accession>A0A2G8KZ23</accession>
<keyword evidence="5" id="KW-0677">Repeat</keyword>
<dbReference type="Pfam" id="PF13833">
    <property type="entry name" value="EF-hand_8"/>
    <property type="match status" value="1"/>
</dbReference>
<evidence type="ECO:0000256" key="4">
    <source>
        <dbReference type="ARBA" id="ARBA00022723"/>
    </source>
</evidence>
<dbReference type="InterPro" id="IPR018247">
    <property type="entry name" value="EF_Hand_1_Ca_BS"/>
</dbReference>
<dbReference type="Proteomes" id="UP000230750">
    <property type="component" value="Unassembled WGS sequence"/>
</dbReference>
<dbReference type="STRING" id="307972.A0A2G8KZ23"/>
<name>A0A2G8KZ23_STIJA</name>
<proteinExistence type="predicted"/>
<keyword evidence="6" id="KW-0106">Calcium</keyword>
<evidence type="ECO:0000256" key="8">
    <source>
        <dbReference type="SAM" id="SignalP"/>
    </source>
</evidence>
<organism evidence="10 11">
    <name type="scientific">Stichopus japonicus</name>
    <name type="common">Sea cucumber</name>
    <dbReference type="NCBI Taxonomy" id="307972"/>
    <lineage>
        <taxon>Eukaryota</taxon>
        <taxon>Metazoa</taxon>
        <taxon>Echinodermata</taxon>
        <taxon>Eleutherozoa</taxon>
        <taxon>Echinozoa</taxon>
        <taxon>Holothuroidea</taxon>
        <taxon>Aspidochirotacea</taxon>
        <taxon>Aspidochirotida</taxon>
        <taxon>Stichopodidae</taxon>
        <taxon>Apostichopus</taxon>
    </lineage>
</organism>
<evidence type="ECO:0000313" key="10">
    <source>
        <dbReference type="EMBL" id="PIK53247.1"/>
    </source>
</evidence>
<dbReference type="InterPro" id="IPR011992">
    <property type="entry name" value="EF-hand-dom_pair"/>
</dbReference>
<dbReference type="SMART" id="SM00054">
    <property type="entry name" value="EFh"/>
    <property type="match status" value="2"/>
</dbReference>
<protein>
    <submittedName>
        <fullName evidence="10">Sorcin</fullName>
    </submittedName>
</protein>
<feature type="chain" id="PRO_5013654662" evidence="8">
    <location>
        <begin position="19"/>
        <end position="224"/>
    </location>
</feature>
<dbReference type="Gene3D" id="6.10.140.900">
    <property type="match status" value="1"/>
</dbReference>
<dbReference type="GO" id="GO:0005509">
    <property type="term" value="F:calcium ion binding"/>
    <property type="evidence" value="ECO:0007669"/>
    <property type="project" value="InterPro"/>
</dbReference>
<dbReference type="PROSITE" id="PS50222">
    <property type="entry name" value="EF_HAND_2"/>
    <property type="match status" value="1"/>
</dbReference>
<evidence type="ECO:0000256" key="5">
    <source>
        <dbReference type="ARBA" id="ARBA00022737"/>
    </source>
</evidence>
<dbReference type="AlphaFoldDB" id="A0A2G8KZ23"/>
<evidence type="ECO:0000256" key="1">
    <source>
        <dbReference type="ARBA" id="ARBA00004308"/>
    </source>
</evidence>
<reference evidence="10 11" key="1">
    <citation type="journal article" date="2017" name="PLoS Biol.">
        <title>The sea cucumber genome provides insights into morphological evolution and visceral regeneration.</title>
        <authorList>
            <person name="Zhang X."/>
            <person name="Sun L."/>
            <person name="Yuan J."/>
            <person name="Sun Y."/>
            <person name="Gao Y."/>
            <person name="Zhang L."/>
            <person name="Li S."/>
            <person name="Dai H."/>
            <person name="Hamel J.F."/>
            <person name="Liu C."/>
            <person name="Yu Y."/>
            <person name="Liu S."/>
            <person name="Lin W."/>
            <person name="Guo K."/>
            <person name="Jin S."/>
            <person name="Xu P."/>
            <person name="Storey K.B."/>
            <person name="Huan P."/>
            <person name="Zhang T."/>
            <person name="Zhou Y."/>
            <person name="Zhang J."/>
            <person name="Lin C."/>
            <person name="Li X."/>
            <person name="Xing L."/>
            <person name="Huo D."/>
            <person name="Sun M."/>
            <person name="Wang L."/>
            <person name="Mercier A."/>
            <person name="Li F."/>
            <person name="Yang H."/>
            <person name="Xiang J."/>
        </authorList>
    </citation>
    <scope>NUCLEOTIDE SEQUENCE [LARGE SCALE GENOMIC DNA]</scope>
    <source>
        <strain evidence="10">Shaxun</strain>
        <tissue evidence="10">Muscle</tissue>
    </source>
</reference>
<dbReference type="PANTHER" id="PTHR46735:SF6">
    <property type="entry name" value="EF-HAND DOMAIN-CONTAINING PROTEIN"/>
    <property type="match status" value="1"/>
</dbReference>
<gene>
    <name evidence="10" type="ORF">BSL78_09886</name>
</gene>
<evidence type="ECO:0000256" key="2">
    <source>
        <dbReference type="ARBA" id="ARBA00004496"/>
    </source>
</evidence>
<dbReference type="Pfam" id="PF13405">
    <property type="entry name" value="EF-hand_6"/>
    <property type="match status" value="1"/>
</dbReference>
<keyword evidence="3" id="KW-0963">Cytoplasm</keyword>
<comment type="caution">
    <text evidence="10">The sequence shown here is derived from an EMBL/GenBank/DDBJ whole genome shotgun (WGS) entry which is preliminary data.</text>
</comment>
<evidence type="ECO:0000256" key="7">
    <source>
        <dbReference type="ARBA" id="ARBA00023136"/>
    </source>
</evidence>
<keyword evidence="8" id="KW-0732">Signal</keyword>
<dbReference type="PROSITE" id="PS00018">
    <property type="entry name" value="EF_HAND_1"/>
    <property type="match status" value="1"/>
</dbReference>
<comment type="subcellular location">
    <subcellularLocation>
        <location evidence="2">Cytoplasm</location>
    </subcellularLocation>
    <subcellularLocation>
        <location evidence="1">Endomembrane system</location>
    </subcellularLocation>
</comment>
<dbReference type="SUPFAM" id="SSF47473">
    <property type="entry name" value="EF-hand"/>
    <property type="match status" value="1"/>
</dbReference>
<feature type="signal peptide" evidence="8">
    <location>
        <begin position="1"/>
        <end position="18"/>
    </location>
</feature>
<dbReference type="GO" id="GO:0012505">
    <property type="term" value="C:endomembrane system"/>
    <property type="evidence" value="ECO:0007669"/>
    <property type="project" value="UniProtKB-SubCell"/>
</dbReference>
<evidence type="ECO:0000313" key="11">
    <source>
        <dbReference type="Proteomes" id="UP000230750"/>
    </source>
</evidence>
<dbReference type="EMBL" id="MRZV01000295">
    <property type="protein sequence ID" value="PIK53247.1"/>
    <property type="molecule type" value="Genomic_DNA"/>
</dbReference>
<dbReference type="OrthoDB" id="186625at2759"/>
<evidence type="ECO:0000256" key="3">
    <source>
        <dbReference type="ARBA" id="ARBA00022490"/>
    </source>
</evidence>
<sequence>MIVLLVYILLTHCVSVFGQAIPGYTAGDDADGTMAYPGYGAPGGYPGQPPVDPLVGYFQAVAGQDGQIDADELQRCLTSSGIAGTYQPFSRDTCVVMINMLDRDYSGQMGFNEFKELWTALNQWKQTFMNFDRDRSGTVEPSELQQALTSFGYNLSPQAYGCLIRRYSVNGKVTFDAFVALCVRLRALTDQFRRRDAQQNGSALFQYDDVSIFDYTTPNYIPAI</sequence>
<dbReference type="CDD" id="cd16181">
    <property type="entry name" value="EFh_PEF_Group_II_sorcin_like"/>
    <property type="match status" value="1"/>
</dbReference>
<evidence type="ECO:0000256" key="6">
    <source>
        <dbReference type="ARBA" id="ARBA00022837"/>
    </source>
</evidence>
<keyword evidence="11" id="KW-1185">Reference proteome</keyword>
<dbReference type="PANTHER" id="PTHR46735">
    <property type="entry name" value="CALPAIN, SMALL SUBUNIT 1 A-RELATED"/>
    <property type="match status" value="1"/>
</dbReference>
<evidence type="ECO:0000259" key="9">
    <source>
        <dbReference type="PROSITE" id="PS50222"/>
    </source>
</evidence>
<dbReference type="Gene3D" id="1.10.238.10">
    <property type="entry name" value="EF-hand"/>
    <property type="match status" value="1"/>
</dbReference>